<protein>
    <submittedName>
        <fullName evidence="1">Uncharacterized protein</fullName>
    </submittedName>
</protein>
<reference evidence="1 2" key="1">
    <citation type="submission" date="2018-03" db="EMBL/GenBank/DDBJ databases">
        <title>Draft genome sequence of Rohu Carp (Labeo rohita).</title>
        <authorList>
            <person name="Das P."/>
            <person name="Kushwaha B."/>
            <person name="Joshi C.G."/>
            <person name="Kumar D."/>
            <person name="Nagpure N.S."/>
            <person name="Sahoo L."/>
            <person name="Das S.P."/>
            <person name="Bit A."/>
            <person name="Patnaik S."/>
            <person name="Meher P.K."/>
            <person name="Jayasankar P."/>
            <person name="Koringa P.G."/>
            <person name="Patel N.V."/>
            <person name="Hinsu A.T."/>
            <person name="Kumar R."/>
            <person name="Pandey M."/>
            <person name="Agarwal S."/>
            <person name="Srivastava S."/>
            <person name="Singh M."/>
            <person name="Iquebal M.A."/>
            <person name="Jaiswal S."/>
            <person name="Angadi U.B."/>
            <person name="Kumar N."/>
            <person name="Raza M."/>
            <person name="Shah T.M."/>
            <person name="Rai A."/>
            <person name="Jena J.K."/>
        </authorList>
    </citation>
    <scope>NUCLEOTIDE SEQUENCE [LARGE SCALE GENOMIC DNA]</scope>
    <source>
        <strain evidence="1">DASCIFA01</strain>
        <tissue evidence="1">Testis</tissue>
    </source>
</reference>
<evidence type="ECO:0000313" key="2">
    <source>
        <dbReference type="Proteomes" id="UP000290572"/>
    </source>
</evidence>
<dbReference type="AlphaFoldDB" id="A0A498MYY2"/>
<sequence length="123" mass="14097">MKKKNDPSFSFAVTHSLALYGHRVISDPKLSQKEEKLITHFITPPSSCLHTQPALFLSQPTQPSETHESECLHPTLEIRVWAERHVSSLALLLNLSYVSRQKWRQDSCLPNVKVEKHFLLAKI</sequence>
<evidence type="ECO:0000313" key="1">
    <source>
        <dbReference type="EMBL" id="RXN24744.1"/>
    </source>
</evidence>
<name>A0A498MYY2_LABRO</name>
<dbReference type="Proteomes" id="UP000290572">
    <property type="component" value="Unassembled WGS sequence"/>
</dbReference>
<gene>
    <name evidence="1" type="ORF">ROHU_022049</name>
</gene>
<dbReference type="EMBL" id="QBIY01012520">
    <property type="protein sequence ID" value="RXN24744.1"/>
    <property type="molecule type" value="Genomic_DNA"/>
</dbReference>
<comment type="caution">
    <text evidence="1">The sequence shown here is derived from an EMBL/GenBank/DDBJ whole genome shotgun (WGS) entry which is preliminary data.</text>
</comment>
<organism evidence="1 2">
    <name type="scientific">Labeo rohita</name>
    <name type="common">Indian major carp</name>
    <name type="synonym">Cyprinus rohita</name>
    <dbReference type="NCBI Taxonomy" id="84645"/>
    <lineage>
        <taxon>Eukaryota</taxon>
        <taxon>Metazoa</taxon>
        <taxon>Chordata</taxon>
        <taxon>Craniata</taxon>
        <taxon>Vertebrata</taxon>
        <taxon>Euteleostomi</taxon>
        <taxon>Actinopterygii</taxon>
        <taxon>Neopterygii</taxon>
        <taxon>Teleostei</taxon>
        <taxon>Ostariophysi</taxon>
        <taxon>Cypriniformes</taxon>
        <taxon>Cyprinidae</taxon>
        <taxon>Labeoninae</taxon>
        <taxon>Labeonini</taxon>
        <taxon>Labeo</taxon>
    </lineage>
</organism>
<accession>A0A498MYY2</accession>
<keyword evidence="2" id="KW-1185">Reference proteome</keyword>
<proteinExistence type="predicted"/>